<evidence type="ECO:0000259" key="2">
    <source>
        <dbReference type="PROSITE" id="PS50127"/>
    </source>
</evidence>
<dbReference type="SMART" id="SM00212">
    <property type="entry name" value="UBCc"/>
    <property type="match status" value="1"/>
</dbReference>
<evidence type="ECO:0000313" key="3">
    <source>
        <dbReference type="EMBL" id="CAI9944075.1"/>
    </source>
</evidence>
<name>A0AA86PZK9_9EUKA</name>
<evidence type="ECO:0000256" key="1">
    <source>
        <dbReference type="SAM" id="Phobius"/>
    </source>
</evidence>
<reference evidence="3" key="1">
    <citation type="submission" date="2023-06" db="EMBL/GenBank/DDBJ databases">
        <authorList>
            <person name="Kurt Z."/>
        </authorList>
    </citation>
    <scope>NUCLEOTIDE SEQUENCE</scope>
</reference>
<dbReference type="InterPro" id="IPR000608">
    <property type="entry name" value="UBC"/>
</dbReference>
<keyword evidence="1" id="KW-0472">Membrane</keyword>
<organism evidence="3">
    <name type="scientific">Hexamita inflata</name>
    <dbReference type="NCBI Taxonomy" id="28002"/>
    <lineage>
        <taxon>Eukaryota</taxon>
        <taxon>Metamonada</taxon>
        <taxon>Diplomonadida</taxon>
        <taxon>Hexamitidae</taxon>
        <taxon>Hexamitinae</taxon>
        <taxon>Hexamita</taxon>
    </lineage>
</organism>
<dbReference type="EMBL" id="CAXDID020000083">
    <property type="protein sequence ID" value="CAL6019489.1"/>
    <property type="molecule type" value="Genomic_DNA"/>
</dbReference>
<keyword evidence="1" id="KW-1133">Transmembrane helix</keyword>
<dbReference type="Gene3D" id="3.10.110.10">
    <property type="entry name" value="Ubiquitin Conjugating Enzyme"/>
    <property type="match status" value="1"/>
</dbReference>
<keyword evidence="1" id="KW-0812">Transmembrane</keyword>
<dbReference type="InterPro" id="IPR050113">
    <property type="entry name" value="Ub_conjugating_enzyme"/>
</dbReference>
<feature type="domain" description="UBC core" evidence="2">
    <location>
        <begin position="197"/>
        <end position="346"/>
    </location>
</feature>
<dbReference type="Proteomes" id="UP001642409">
    <property type="component" value="Unassembled WGS sequence"/>
</dbReference>
<feature type="transmembrane region" description="Helical" evidence="1">
    <location>
        <begin position="139"/>
        <end position="163"/>
    </location>
</feature>
<dbReference type="AlphaFoldDB" id="A0AA86PZK9"/>
<proteinExistence type="predicted"/>
<dbReference type="PANTHER" id="PTHR24067">
    <property type="entry name" value="UBIQUITIN-CONJUGATING ENZYME E2"/>
    <property type="match status" value="1"/>
</dbReference>
<dbReference type="SUPFAM" id="SSF54495">
    <property type="entry name" value="UBC-like"/>
    <property type="match status" value="1"/>
</dbReference>
<dbReference type="EMBL" id="CATOUU010000721">
    <property type="protein sequence ID" value="CAI9944075.1"/>
    <property type="molecule type" value="Genomic_DNA"/>
</dbReference>
<feature type="transmembrane region" description="Helical" evidence="1">
    <location>
        <begin position="60"/>
        <end position="83"/>
    </location>
</feature>
<dbReference type="InterPro" id="IPR016135">
    <property type="entry name" value="UBQ-conjugating_enzyme/RWD"/>
</dbReference>
<protein>
    <submittedName>
        <fullName evidence="3">Ubiquitin-conjugating enzyme E2</fullName>
    </submittedName>
    <submittedName>
        <fullName evidence="4">Ubiquitin-conjugating_enzyme E2</fullName>
    </submittedName>
</protein>
<gene>
    <name evidence="4" type="ORF">HINF_LOCUS26972</name>
    <name evidence="3" type="ORF">HINF_LOCUS31720</name>
</gene>
<evidence type="ECO:0000313" key="5">
    <source>
        <dbReference type="Proteomes" id="UP001642409"/>
    </source>
</evidence>
<dbReference type="PROSITE" id="PS50127">
    <property type="entry name" value="UBC_2"/>
    <property type="match status" value="1"/>
</dbReference>
<feature type="transmembrane region" description="Helical" evidence="1">
    <location>
        <begin position="20"/>
        <end position="39"/>
    </location>
</feature>
<sequence length="346" mass="39949">MLFSLRYAYYRLVKVLMFDMSVILFVLRSTFVSYVKYLIADMSCILLYDRCSSFKFINELIGRILDMLFLFRFSTVSCFIYSIPSMLSIQQCETVSSVIFSGTCVNYILLHCIMFSLFRLNASANLNQSSYQLYTMVSTFSLTLFLQASISCSIAFSALSIQWSGYNLIQFIFNDHLMILSAPNLLLPERVYPDANVRTPRILREILLLRDSQAENGFVLELSPINSVNSVVIHILGLKNEILMSKMSVLTEQKYKNAISILISFNALYPFEAPTIDFLQIPFHPNIRDTGELCYNLVQRDYKQEYTLLSIVNGLRILLEEGNTEDYVNEAAAREWEKQRNIQKKQ</sequence>
<keyword evidence="5" id="KW-1185">Reference proteome</keyword>
<dbReference type="Pfam" id="PF00179">
    <property type="entry name" value="UQ_con"/>
    <property type="match status" value="1"/>
</dbReference>
<feature type="transmembrane region" description="Helical" evidence="1">
    <location>
        <begin position="95"/>
        <end position="118"/>
    </location>
</feature>
<comment type="caution">
    <text evidence="3">The sequence shown here is derived from an EMBL/GenBank/DDBJ whole genome shotgun (WGS) entry which is preliminary data.</text>
</comment>
<reference evidence="4 5" key="2">
    <citation type="submission" date="2024-07" db="EMBL/GenBank/DDBJ databases">
        <authorList>
            <person name="Akdeniz Z."/>
        </authorList>
    </citation>
    <scope>NUCLEOTIDE SEQUENCE [LARGE SCALE GENOMIC DNA]</scope>
</reference>
<evidence type="ECO:0000313" key="4">
    <source>
        <dbReference type="EMBL" id="CAL6019489.1"/>
    </source>
</evidence>
<accession>A0AA86PZK9</accession>